<dbReference type="Proteomes" id="UP000823872">
    <property type="component" value="Chromosome D1"/>
</dbReference>
<feature type="region of interest" description="Disordered" evidence="1">
    <location>
        <begin position="1"/>
        <end position="20"/>
    </location>
</feature>
<accession>A0ABI8AEL1</accession>
<dbReference type="GeneTree" id="ENSGT00980000202537"/>
<organism evidence="2 3">
    <name type="scientific">Felis catus</name>
    <name type="common">Cat</name>
    <name type="synonym">Felis silvestris catus</name>
    <dbReference type="NCBI Taxonomy" id="9685"/>
    <lineage>
        <taxon>Eukaryota</taxon>
        <taxon>Metazoa</taxon>
        <taxon>Chordata</taxon>
        <taxon>Craniata</taxon>
        <taxon>Vertebrata</taxon>
        <taxon>Euteleostomi</taxon>
        <taxon>Mammalia</taxon>
        <taxon>Eutheria</taxon>
        <taxon>Laurasiatheria</taxon>
        <taxon>Carnivora</taxon>
        <taxon>Feliformia</taxon>
        <taxon>Felidae</taxon>
        <taxon>Felinae</taxon>
        <taxon>Felis</taxon>
    </lineage>
</organism>
<evidence type="ECO:0000256" key="1">
    <source>
        <dbReference type="SAM" id="MobiDB-lite"/>
    </source>
</evidence>
<feature type="compositionally biased region" description="Polar residues" evidence="1">
    <location>
        <begin position="1"/>
        <end position="10"/>
    </location>
</feature>
<reference evidence="2" key="3">
    <citation type="submission" date="2025-09" db="UniProtKB">
        <authorList>
            <consortium name="Ensembl"/>
        </authorList>
    </citation>
    <scope>IDENTIFICATION</scope>
    <source>
        <strain evidence="2">breed Abyssinian</strain>
    </source>
</reference>
<proteinExistence type="predicted"/>
<dbReference type="Ensembl" id="ENSFCTT00005083839.1">
    <property type="protein sequence ID" value="ENSFCTP00005057520.1"/>
    <property type="gene ID" value="ENSFCTG00005029975.1"/>
</dbReference>
<reference evidence="2" key="2">
    <citation type="submission" date="2025-08" db="UniProtKB">
        <authorList>
            <consortium name="Ensembl"/>
        </authorList>
    </citation>
    <scope>IDENTIFICATION</scope>
    <source>
        <strain evidence="2">breed Abyssinian</strain>
    </source>
</reference>
<name>A0ABI8AEL1_FELCA</name>
<keyword evidence="3" id="KW-1185">Reference proteome</keyword>
<evidence type="ECO:0000313" key="3">
    <source>
        <dbReference type="Proteomes" id="UP000823872"/>
    </source>
</evidence>
<reference evidence="2 3" key="1">
    <citation type="submission" date="2021-02" db="EMBL/GenBank/DDBJ databases">
        <title>Safari Cat Assemblies.</title>
        <authorList>
            <person name="Bredemeyer K.R."/>
            <person name="Murphy W.J."/>
        </authorList>
    </citation>
    <scope>NUCLEOTIDE SEQUENCE [LARGE SCALE GENOMIC DNA]</scope>
</reference>
<protein>
    <submittedName>
        <fullName evidence="2">Uncharacterized protein</fullName>
    </submittedName>
</protein>
<sequence length="62" mass="6887">MNRPNENNKGTGLPFCHTSVGESYQPRGENLTGAERKSLCYLDGVTSASKHVQVPEWEKFSC</sequence>
<evidence type="ECO:0000313" key="2">
    <source>
        <dbReference type="Ensembl" id="ENSFCTP00005057520.1"/>
    </source>
</evidence>